<dbReference type="InterPro" id="IPR018634">
    <property type="entry name" value="ChrB_C"/>
</dbReference>
<sequence>MKWATRAGVHIDRAACIWLIRRHIDADAVFVFVADPSAVPDLPLDRPPA</sequence>
<protein>
    <submittedName>
        <fullName evidence="2">Chromate resistance exported protein</fullName>
    </submittedName>
</protein>
<evidence type="ECO:0000313" key="2">
    <source>
        <dbReference type="EMBL" id="ROP30854.1"/>
    </source>
</evidence>
<comment type="caution">
    <text evidence="2">The sequence shown here is derived from an EMBL/GenBank/DDBJ whole genome shotgun (WGS) entry which is preliminary data.</text>
</comment>
<proteinExistence type="predicted"/>
<dbReference type="Pfam" id="PF09828">
    <property type="entry name" value="ChrB_C"/>
    <property type="match status" value="1"/>
</dbReference>
<evidence type="ECO:0000259" key="1">
    <source>
        <dbReference type="Pfam" id="PF09828"/>
    </source>
</evidence>
<gene>
    <name evidence="2" type="ORF">EDD30_3719</name>
</gene>
<dbReference type="RefSeq" id="WP_244945301.1">
    <property type="nucleotide sequence ID" value="NZ_RJKL01000001.1"/>
</dbReference>
<feature type="domain" description="ChrB C-terminal" evidence="1">
    <location>
        <begin position="3"/>
        <end position="41"/>
    </location>
</feature>
<accession>A0A3N1GKT8</accession>
<dbReference type="Proteomes" id="UP000271683">
    <property type="component" value="Unassembled WGS sequence"/>
</dbReference>
<evidence type="ECO:0000313" key="3">
    <source>
        <dbReference type="Proteomes" id="UP000271683"/>
    </source>
</evidence>
<dbReference type="EMBL" id="RJKL01000001">
    <property type="protein sequence ID" value="ROP30854.1"/>
    <property type="molecule type" value="Genomic_DNA"/>
</dbReference>
<name>A0A3N1GKT8_9ACTN</name>
<dbReference type="AlphaFoldDB" id="A0A3N1GKT8"/>
<reference evidence="2 3" key="1">
    <citation type="submission" date="2018-11" db="EMBL/GenBank/DDBJ databases">
        <title>Sequencing the genomes of 1000 actinobacteria strains.</title>
        <authorList>
            <person name="Klenk H.-P."/>
        </authorList>
    </citation>
    <scope>NUCLEOTIDE SEQUENCE [LARGE SCALE GENOMIC DNA]</scope>
    <source>
        <strain evidence="2 3">DSM 43634</strain>
    </source>
</reference>
<organism evidence="2 3">
    <name type="scientific">Couchioplanes caeruleus</name>
    <dbReference type="NCBI Taxonomy" id="56438"/>
    <lineage>
        <taxon>Bacteria</taxon>
        <taxon>Bacillati</taxon>
        <taxon>Actinomycetota</taxon>
        <taxon>Actinomycetes</taxon>
        <taxon>Micromonosporales</taxon>
        <taxon>Micromonosporaceae</taxon>
        <taxon>Couchioplanes</taxon>
    </lineage>
</organism>